<keyword evidence="9 10" id="KW-0472">Membrane</keyword>
<evidence type="ECO:0000259" key="11">
    <source>
        <dbReference type="PROSITE" id="PS50928"/>
    </source>
</evidence>
<gene>
    <name evidence="12" type="ORF">GGD46_004200</name>
</gene>
<feature type="transmembrane region" description="Helical" evidence="10">
    <location>
        <begin position="248"/>
        <end position="265"/>
    </location>
</feature>
<dbReference type="InterPro" id="IPR035906">
    <property type="entry name" value="MetI-like_sf"/>
</dbReference>
<protein>
    <submittedName>
        <fullName evidence="12">Polar amino acid transport system permease protein</fullName>
    </submittedName>
</protein>
<dbReference type="Proteomes" id="UP000565576">
    <property type="component" value="Unassembled WGS sequence"/>
</dbReference>
<keyword evidence="5" id="KW-1003">Cell membrane</keyword>
<dbReference type="EMBL" id="JACHBG010000010">
    <property type="protein sequence ID" value="MBB6486901.1"/>
    <property type="molecule type" value="Genomic_DNA"/>
</dbReference>
<dbReference type="GO" id="GO:0006865">
    <property type="term" value="P:amino acid transport"/>
    <property type="evidence" value="ECO:0007669"/>
    <property type="project" value="UniProtKB-KW"/>
</dbReference>
<dbReference type="SUPFAM" id="SSF161098">
    <property type="entry name" value="MetI-like"/>
    <property type="match status" value="1"/>
</dbReference>
<proteinExistence type="inferred from homology"/>
<evidence type="ECO:0000256" key="10">
    <source>
        <dbReference type="RuleBase" id="RU363032"/>
    </source>
</evidence>
<accession>A0A7X0IWB3</accession>
<dbReference type="PROSITE" id="PS50928">
    <property type="entry name" value="ABC_TM1"/>
    <property type="match status" value="1"/>
</dbReference>
<dbReference type="GO" id="GO:0022857">
    <property type="term" value="F:transmembrane transporter activity"/>
    <property type="evidence" value="ECO:0007669"/>
    <property type="project" value="InterPro"/>
</dbReference>
<comment type="similarity">
    <text evidence="3">Belongs to the binding-protein-dependent transport system permease family. HisMQ subfamily.</text>
</comment>
<comment type="function">
    <text evidence="1">Part of the binding-protein-dependent transport system for glutamine; probably responsible for the translocation of the substrate across the membrane.</text>
</comment>
<evidence type="ECO:0000256" key="4">
    <source>
        <dbReference type="ARBA" id="ARBA00022448"/>
    </source>
</evidence>
<dbReference type="PANTHER" id="PTHR30614:SF20">
    <property type="entry name" value="GLUTAMINE TRANSPORT SYSTEM PERMEASE PROTEIN GLNP"/>
    <property type="match status" value="1"/>
</dbReference>
<dbReference type="PANTHER" id="PTHR30614">
    <property type="entry name" value="MEMBRANE COMPONENT OF AMINO ACID ABC TRANSPORTER"/>
    <property type="match status" value="1"/>
</dbReference>
<keyword evidence="8 10" id="KW-1133">Transmembrane helix</keyword>
<organism evidence="12 13">
    <name type="scientific">Rhizobium lusitanum</name>
    <dbReference type="NCBI Taxonomy" id="293958"/>
    <lineage>
        <taxon>Bacteria</taxon>
        <taxon>Pseudomonadati</taxon>
        <taxon>Pseudomonadota</taxon>
        <taxon>Alphaproteobacteria</taxon>
        <taxon>Hyphomicrobiales</taxon>
        <taxon>Rhizobiaceae</taxon>
        <taxon>Rhizobium/Agrobacterium group</taxon>
        <taxon>Rhizobium</taxon>
    </lineage>
</organism>
<sequence>MSENTPKPGTKPLLGLYEGGRSWSASAPPKDTTNWAATALIVSIFILLASWKTLRDIYGALTELDAGGSISAALLVLCGLVMLLLLRPATNSWRASAMAKNALAGNDLIAARIAAAASRESAFSTLGYGAVIVLLLAGAQFLMANDLAVSRTFVQLPLIFSSFGLVLKAFWVNVYIFVLAEVLVLIWGLVVAIARLMPGEAGRPVRMIATIYTDMFRGMPAIINIYLIGFGIPLTGLPYLKDLSPESYAIIALTLTYGAYVAEVYRSGIDSIHRSQVAAARSLGLSYMQTLRYVVLPQAVRRIIPPLLNDFIGLQKDTALVNVIGSIDAFNQARIVGANSFNLSPVTTVALLFIVITIPQARFVDRLLEREQRRTQS</sequence>
<name>A0A7X0IWB3_9HYPH</name>
<reference evidence="12 13" key="1">
    <citation type="submission" date="2020-08" db="EMBL/GenBank/DDBJ databases">
        <title>Genomic Encyclopedia of Type Strains, Phase IV (KMG-V): Genome sequencing to study the core and pangenomes of soil and plant-associated prokaryotes.</title>
        <authorList>
            <person name="Whitman W."/>
        </authorList>
    </citation>
    <scope>NUCLEOTIDE SEQUENCE [LARGE SCALE GENOMIC DNA]</scope>
    <source>
        <strain evidence="12 13">SEMIA 4060</strain>
    </source>
</reference>
<dbReference type="InterPro" id="IPR043429">
    <property type="entry name" value="ArtM/GltK/GlnP/TcyL/YhdX-like"/>
</dbReference>
<dbReference type="GO" id="GO:0043190">
    <property type="term" value="C:ATP-binding cassette (ABC) transporter complex"/>
    <property type="evidence" value="ECO:0007669"/>
    <property type="project" value="InterPro"/>
</dbReference>
<feature type="transmembrane region" description="Helical" evidence="10">
    <location>
        <begin position="177"/>
        <end position="197"/>
    </location>
</feature>
<evidence type="ECO:0000256" key="1">
    <source>
        <dbReference type="ARBA" id="ARBA00003159"/>
    </source>
</evidence>
<dbReference type="InterPro" id="IPR000515">
    <property type="entry name" value="MetI-like"/>
</dbReference>
<comment type="caution">
    <text evidence="12">The sequence shown here is derived from an EMBL/GenBank/DDBJ whole genome shotgun (WGS) entry which is preliminary data.</text>
</comment>
<keyword evidence="7" id="KW-0029">Amino-acid transport</keyword>
<dbReference type="CDD" id="cd06261">
    <property type="entry name" value="TM_PBP2"/>
    <property type="match status" value="1"/>
</dbReference>
<feature type="domain" description="ABC transmembrane type-1" evidence="11">
    <location>
        <begin position="170"/>
        <end position="364"/>
    </location>
</feature>
<dbReference type="AlphaFoldDB" id="A0A7X0IWB3"/>
<evidence type="ECO:0000313" key="13">
    <source>
        <dbReference type="Proteomes" id="UP000565576"/>
    </source>
</evidence>
<dbReference type="RefSeq" id="WP_184707251.1">
    <property type="nucleotide sequence ID" value="NZ_JACHBG010000010.1"/>
</dbReference>
<feature type="transmembrane region" description="Helical" evidence="10">
    <location>
        <begin position="35"/>
        <end position="54"/>
    </location>
</feature>
<feature type="transmembrane region" description="Helical" evidence="10">
    <location>
        <begin position="66"/>
        <end position="86"/>
    </location>
</feature>
<keyword evidence="4 10" id="KW-0813">Transport</keyword>
<evidence type="ECO:0000256" key="8">
    <source>
        <dbReference type="ARBA" id="ARBA00022989"/>
    </source>
</evidence>
<dbReference type="Pfam" id="PF00528">
    <property type="entry name" value="BPD_transp_1"/>
    <property type="match status" value="1"/>
</dbReference>
<evidence type="ECO:0000256" key="3">
    <source>
        <dbReference type="ARBA" id="ARBA00010072"/>
    </source>
</evidence>
<feature type="transmembrane region" description="Helical" evidence="10">
    <location>
        <begin position="218"/>
        <end position="236"/>
    </location>
</feature>
<evidence type="ECO:0000256" key="7">
    <source>
        <dbReference type="ARBA" id="ARBA00022970"/>
    </source>
</evidence>
<dbReference type="Gene3D" id="1.10.3720.10">
    <property type="entry name" value="MetI-like"/>
    <property type="match status" value="1"/>
</dbReference>
<feature type="transmembrane region" description="Helical" evidence="10">
    <location>
        <begin position="126"/>
        <end position="145"/>
    </location>
</feature>
<keyword evidence="6 10" id="KW-0812">Transmembrane</keyword>
<dbReference type="InterPro" id="IPR010065">
    <property type="entry name" value="AA_ABC_transptr_permease_3TM"/>
</dbReference>
<evidence type="ECO:0000313" key="12">
    <source>
        <dbReference type="EMBL" id="MBB6486901.1"/>
    </source>
</evidence>
<evidence type="ECO:0000256" key="6">
    <source>
        <dbReference type="ARBA" id="ARBA00022692"/>
    </source>
</evidence>
<evidence type="ECO:0000256" key="5">
    <source>
        <dbReference type="ARBA" id="ARBA00022475"/>
    </source>
</evidence>
<evidence type="ECO:0000256" key="9">
    <source>
        <dbReference type="ARBA" id="ARBA00023136"/>
    </source>
</evidence>
<comment type="subcellular location">
    <subcellularLocation>
        <location evidence="2">Cell inner membrane</location>
        <topology evidence="2">Multi-pass membrane protein</topology>
    </subcellularLocation>
    <subcellularLocation>
        <location evidence="10">Cell membrane</location>
        <topology evidence="10">Multi-pass membrane protein</topology>
    </subcellularLocation>
</comment>
<evidence type="ECO:0000256" key="2">
    <source>
        <dbReference type="ARBA" id="ARBA00004429"/>
    </source>
</evidence>
<dbReference type="NCBIfam" id="TIGR01726">
    <property type="entry name" value="HEQRo_perm_3TM"/>
    <property type="match status" value="1"/>
</dbReference>